<sequence length="70" mass="7438">MKARKSPDRANHKFNSGDESDSTLGQAVQLLLGGSNTVLQPQGRGGEAHTVTCTASRHISVFLLPCDVTM</sequence>
<evidence type="ECO:0000256" key="1">
    <source>
        <dbReference type="SAM" id="MobiDB-lite"/>
    </source>
</evidence>
<feature type="compositionally biased region" description="Basic and acidic residues" evidence="1">
    <location>
        <begin position="1"/>
        <end position="11"/>
    </location>
</feature>
<reference evidence="2" key="1">
    <citation type="submission" date="2023-07" db="EMBL/GenBank/DDBJ databases">
        <title>draft genome sequence of fig (Ficus carica).</title>
        <authorList>
            <person name="Takahashi T."/>
            <person name="Nishimura K."/>
        </authorList>
    </citation>
    <scope>NUCLEOTIDE SEQUENCE</scope>
</reference>
<organism evidence="2 3">
    <name type="scientific">Ficus carica</name>
    <name type="common">Common fig</name>
    <dbReference type="NCBI Taxonomy" id="3494"/>
    <lineage>
        <taxon>Eukaryota</taxon>
        <taxon>Viridiplantae</taxon>
        <taxon>Streptophyta</taxon>
        <taxon>Embryophyta</taxon>
        <taxon>Tracheophyta</taxon>
        <taxon>Spermatophyta</taxon>
        <taxon>Magnoliopsida</taxon>
        <taxon>eudicotyledons</taxon>
        <taxon>Gunneridae</taxon>
        <taxon>Pentapetalae</taxon>
        <taxon>rosids</taxon>
        <taxon>fabids</taxon>
        <taxon>Rosales</taxon>
        <taxon>Moraceae</taxon>
        <taxon>Ficeae</taxon>
        <taxon>Ficus</taxon>
    </lineage>
</organism>
<name>A0AA87ZVC9_FICCA</name>
<gene>
    <name evidence="2" type="ORF">TIFTF001_009821</name>
</gene>
<proteinExistence type="predicted"/>
<keyword evidence="3" id="KW-1185">Reference proteome</keyword>
<protein>
    <submittedName>
        <fullName evidence="2">Uncharacterized protein</fullName>
    </submittedName>
</protein>
<comment type="caution">
    <text evidence="2">The sequence shown here is derived from an EMBL/GenBank/DDBJ whole genome shotgun (WGS) entry which is preliminary data.</text>
</comment>
<evidence type="ECO:0000313" key="2">
    <source>
        <dbReference type="EMBL" id="GMN40594.1"/>
    </source>
</evidence>
<accession>A0AA87ZVC9</accession>
<feature type="region of interest" description="Disordered" evidence="1">
    <location>
        <begin position="1"/>
        <end position="22"/>
    </location>
</feature>
<evidence type="ECO:0000313" key="3">
    <source>
        <dbReference type="Proteomes" id="UP001187192"/>
    </source>
</evidence>
<dbReference type="Proteomes" id="UP001187192">
    <property type="component" value="Unassembled WGS sequence"/>
</dbReference>
<dbReference type="EMBL" id="BTGU01000011">
    <property type="protein sequence ID" value="GMN40594.1"/>
    <property type="molecule type" value="Genomic_DNA"/>
</dbReference>
<dbReference type="AlphaFoldDB" id="A0AA87ZVC9"/>